<evidence type="ECO:0000313" key="2">
    <source>
        <dbReference type="EMBL" id="BAT31333.1"/>
    </source>
</evidence>
<sequence>MRSPSYVSLDNNIPIASDEKQMLFSIAPDKDKTAPISKTESLNQCKPRRLTTKADRRSRGTGHGFEQPQAYNRYGAHKRRDEHHPQNGSEGFSCYCGEPVRHQL</sequence>
<reference evidence="2" key="1">
    <citation type="journal article" date="2015" name="Proc. Natl. Acad. Sci. U.S.A.">
        <title>Bacterial clade with the ribosomal RNA operon on a small plasmid rather than the chromosome.</title>
        <authorList>
            <person name="Anda M."/>
            <person name="Ohtsubo Y."/>
            <person name="Okubo T."/>
            <person name="Sugawara M."/>
            <person name="Nagata Y."/>
            <person name="Tsuda M."/>
            <person name="Minamisawa K."/>
            <person name="Mitsui H."/>
        </authorList>
    </citation>
    <scope>NUCLEOTIDE SEQUENCE</scope>
    <source>
        <strain evidence="2">DSM 15513</strain>
    </source>
</reference>
<name>A0A0P0ZAI4_9HYPH</name>
<organism evidence="2">
    <name type="scientific">Fulvimarina pelagi</name>
    <dbReference type="NCBI Taxonomy" id="217511"/>
    <lineage>
        <taxon>Bacteria</taxon>
        <taxon>Pseudomonadati</taxon>
        <taxon>Pseudomonadota</taxon>
        <taxon>Alphaproteobacteria</taxon>
        <taxon>Hyphomicrobiales</taxon>
        <taxon>Aurantimonadaceae</taxon>
        <taxon>Fulvimarina</taxon>
    </lineage>
</organism>
<dbReference type="EMBL" id="LC066397">
    <property type="protein sequence ID" value="BAT31333.1"/>
    <property type="molecule type" value="Genomic_DNA"/>
</dbReference>
<evidence type="ECO:0000256" key="1">
    <source>
        <dbReference type="SAM" id="MobiDB-lite"/>
    </source>
</evidence>
<proteinExistence type="predicted"/>
<protein>
    <submittedName>
        <fullName evidence="2">Uncharacterized protein</fullName>
    </submittedName>
</protein>
<accession>A0A0P0ZAI4</accession>
<feature type="region of interest" description="Disordered" evidence="1">
    <location>
        <begin position="30"/>
        <end position="96"/>
    </location>
</feature>
<dbReference type="AlphaFoldDB" id="A0A0P0ZAI4"/>